<proteinExistence type="inferred from homology"/>
<protein>
    <submittedName>
        <fullName evidence="2">Uncharacterized protein TCIL3000_6_1530</fullName>
    </submittedName>
</protein>
<reference evidence="2" key="1">
    <citation type="journal article" date="2012" name="Proc. Natl. Acad. Sci. U.S.A.">
        <title>Antigenic diversity is generated by distinct evolutionary mechanisms in African trypanosome species.</title>
        <authorList>
            <person name="Jackson A.P."/>
            <person name="Berry A."/>
            <person name="Aslett M."/>
            <person name="Allison H.C."/>
            <person name="Burton P."/>
            <person name="Vavrova-Anderson J."/>
            <person name="Brown R."/>
            <person name="Browne H."/>
            <person name="Corton N."/>
            <person name="Hauser H."/>
            <person name="Gamble J."/>
            <person name="Gilderthorp R."/>
            <person name="Marcello L."/>
            <person name="McQuillan J."/>
            <person name="Otto T.D."/>
            <person name="Quail M.A."/>
            <person name="Sanders M.J."/>
            <person name="van Tonder A."/>
            <person name="Ginger M.L."/>
            <person name="Field M.C."/>
            <person name="Barry J.D."/>
            <person name="Hertz-Fowler C."/>
            <person name="Berriman M."/>
        </authorList>
    </citation>
    <scope>NUCLEOTIDE SEQUENCE</scope>
    <source>
        <strain evidence="2">IL3000</strain>
    </source>
</reference>
<dbReference type="AlphaFoldDB" id="G0UNF9"/>
<dbReference type="VEuPathDB" id="TriTrypDB:TcIL3000_6_1530"/>
<dbReference type="Gene3D" id="1.25.40.1040">
    <property type="match status" value="1"/>
</dbReference>
<evidence type="ECO:0000313" key="2">
    <source>
        <dbReference type="EMBL" id="CCC90919.1"/>
    </source>
</evidence>
<accession>G0UNF9</accession>
<sequence>MAVKAAVRIFDLIDKGMLGNAEGMLEGILPKFPNDHTLLAAEVLLLLNKGELGKCRAKAEYLSQQDVREENANKALVYALQQCCSWDALAHTYQRLKDSHNEKDTMENLFQTYVRMGAYNKAQQIAAQLQRKWPDPRYQLWVVQANLAQVPHDSVDHVLLKLSTKLVDSIIVADKGVLSTSASRMFVEILQRQGLYGDAVDFLCSKRGWRVGLPEARLEMLAVTLQLNGEKGKANAVAKQAWRRQPDNWTFVQLYLKSLSEEDQSDGLMELDGPDESKRMTVDVSDGDRTLADALRFARSLSKVVCETAAKGHVPRGPFMAELEILSLLGDVAQLREAIVAYAQRFFRLSCCYLDVSTYLDAASAEAIYTCPKKI</sequence>
<comment type="similarity">
    <text evidence="1">Belongs to the MDM20/NAA25 family.</text>
</comment>
<gene>
    <name evidence="2" type="ORF">TCIL3000_6_1530</name>
</gene>
<dbReference type="EMBL" id="HE575319">
    <property type="protein sequence ID" value="CCC90919.1"/>
    <property type="molecule type" value="Genomic_DNA"/>
</dbReference>
<organism evidence="2">
    <name type="scientific">Trypanosoma congolense (strain IL3000)</name>
    <dbReference type="NCBI Taxonomy" id="1068625"/>
    <lineage>
        <taxon>Eukaryota</taxon>
        <taxon>Discoba</taxon>
        <taxon>Euglenozoa</taxon>
        <taxon>Kinetoplastea</taxon>
        <taxon>Metakinetoplastina</taxon>
        <taxon>Trypanosomatida</taxon>
        <taxon>Trypanosomatidae</taxon>
        <taxon>Trypanosoma</taxon>
        <taxon>Nannomonas</taxon>
    </lineage>
</organism>
<name>G0UNF9_TRYCI</name>
<dbReference type="PANTHER" id="PTHR22767">
    <property type="entry name" value="N-TERMINAL ACETYLTRANSFERASE-RELATED"/>
    <property type="match status" value="1"/>
</dbReference>
<evidence type="ECO:0000256" key="1">
    <source>
        <dbReference type="ARBA" id="ARBA00006298"/>
    </source>
</evidence>
<dbReference type="GO" id="GO:0031416">
    <property type="term" value="C:NatB complex"/>
    <property type="evidence" value="ECO:0007669"/>
    <property type="project" value="TreeGrafter"/>
</dbReference>
<dbReference type="PANTHER" id="PTHR22767:SF3">
    <property type="entry name" value="N-ALPHA-ACETYLTRANSFERASE 25, NATB AUXILIARY SUBUNIT"/>
    <property type="match status" value="1"/>
</dbReference>
<dbReference type="Pfam" id="PF09797">
    <property type="entry name" value="NatB_MDM20"/>
    <property type="match status" value="1"/>
</dbReference>
<dbReference type="InterPro" id="IPR019183">
    <property type="entry name" value="NAA25_NatB_aux_su"/>
</dbReference>